<reference evidence="1" key="1">
    <citation type="journal article" date="2021" name="bioRxiv">
        <title>Whole Genome Assembly and Annotation of Northern Wild Rice, Zizania palustris L., Supports a Whole Genome Duplication in the Zizania Genus.</title>
        <authorList>
            <person name="Haas M."/>
            <person name="Kono T."/>
            <person name="Macchietto M."/>
            <person name="Millas R."/>
            <person name="McGilp L."/>
            <person name="Shao M."/>
            <person name="Duquette J."/>
            <person name="Hirsch C.N."/>
            <person name="Kimball J."/>
        </authorList>
    </citation>
    <scope>NUCLEOTIDE SEQUENCE</scope>
    <source>
        <tissue evidence="1">Fresh leaf tissue</tissue>
    </source>
</reference>
<organism evidence="1 2">
    <name type="scientific">Zizania palustris</name>
    <name type="common">Northern wild rice</name>
    <dbReference type="NCBI Taxonomy" id="103762"/>
    <lineage>
        <taxon>Eukaryota</taxon>
        <taxon>Viridiplantae</taxon>
        <taxon>Streptophyta</taxon>
        <taxon>Embryophyta</taxon>
        <taxon>Tracheophyta</taxon>
        <taxon>Spermatophyta</taxon>
        <taxon>Magnoliopsida</taxon>
        <taxon>Liliopsida</taxon>
        <taxon>Poales</taxon>
        <taxon>Poaceae</taxon>
        <taxon>BOP clade</taxon>
        <taxon>Oryzoideae</taxon>
        <taxon>Oryzeae</taxon>
        <taxon>Zizaniinae</taxon>
        <taxon>Zizania</taxon>
    </lineage>
</organism>
<comment type="caution">
    <text evidence="1">The sequence shown here is derived from an EMBL/GenBank/DDBJ whole genome shotgun (WGS) entry which is preliminary data.</text>
</comment>
<protein>
    <submittedName>
        <fullName evidence="1">Uncharacterized protein</fullName>
    </submittedName>
</protein>
<dbReference type="EMBL" id="JAAALK010000283">
    <property type="protein sequence ID" value="KAG8076810.1"/>
    <property type="molecule type" value="Genomic_DNA"/>
</dbReference>
<sequence>MKPWTPSEIVEPSGHLPEAMDTEAPLTVEAPNTAGKLYLSPTLRWGPAAAPSMEVEHSGLEAVIVGSESRVVTTAEVVAPESASMGLESEGLQAHRRDWGLFVTSEYAELSPIEEGSKEAVNAYFNGSVALARSDLVVQLSHNSHGDLFVNAQEALLQAFALTHAVAAFVGRREVFMMDGVESL</sequence>
<evidence type="ECO:0000313" key="2">
    <source>
        <dbReference type="Proteomes" id="UP000729402"/>
    </source>
</evidence>
<accession>A0A8J5T780</accession>
<evidence type="ECO:0000313" key="1">
    <source>
        <dbReference type="EMBL" id="KAG8076810.1"/>
    </source>
</evidence>
<proteinExistence type="predicted"/>
<reference evidence="1" key="2">
    <citation type="submission" date="2021-02" db="EMBL/GenBank/DDBJ databases">
        <authorList>
            <person name="Kimball J.A."/>
            <person name="Haas M.W."/>
            <person name="Macchietto M."/>
            <person name="Kono T."/>
            <person name="Duquette J."/>
            <person name="Shao M."/>
        </authorList>
    </citation>
    <scope>NUCLEOTIDE SEQUENCE</scope>
    <source>
        <tissue evidence="1">Fresh leaf tissue</tissue>
    </source>
</reference>
<name>A0A8J5T780_ZIZPA</name>
<dbReference type="AlphaFoldDB" id="A0A8J5T780"/>
<gene>
    <name evidence="1" type="ORF">GUJ93_ZPchr0006g40862</name>
</gene>
<keyword evidence="2" id="KW-1185">Reference proteome</keyword>
<dbReference type="Proteomes" id="UP000729402">
    <property type="component" value="Unassembled WGS sequence"/>
</dbReference>